<accession>A0A2W5F984</accession>
<dbReference type="Proteomes" id="UP000249645">
    <property type="component" value="Unassembled WGS sequence"/>
</dbReference>
<sequence length="55" mass="6452">MVQKKQEVFKLCKLEGKSYNETAMQMGISRETVKSYLKESMRSIRSYITSFPIVK</sequence>
<name>A0A2W5F984_9SPHI</name>
<reference evidence="2 3" key="1">
    <citation type="submission" date="2017-11" db="EMBL/GenBank/DDBJ databases">
        <title>Infants hospitalized years apart are colonized by the same room-sourced microbial strains.</title>
        <authorList>
            <person name="Brooks B."/>
            <person name="Olm M.R."/>
            <person name="Firek B.A."/>
            <person name="Baker R."/>
            <person name="Thomas B.C."/>
            <person name="Morowitz M.J."/>
            <person name="Banfield J.F."/>
        </authorList>
    </citation>
    <scope>NUCLEOTIDE SEQUENCE [LARGE SCALE GENOMIC DNA]</scope>
    <source>
        <strain evidence="2">S2_009_000_R2_76</strain>
    </source>
</reference>
<evidence type="ECO:0000313" key="3">
    <source>
        <dbReference type="Proteomes" id="UP000249645"/>
    </source>
</evidence>
<dbReference type="EMBL" id="QFOI01000069">
    <property type="protein sequence ID" value="PZP50397.1"/>
    <property type="molecule type" value="Genomic_DNA"/>
</dbReference>
<dbReference type="Pfam" id="PF04545">
    <property type="entry name" value="Sigma70_r4"/>
    <property type="match status" value="1"/>
</dbReference>
<organism evidence="2 3">
    <name type="scientific">Pseudopedobacter saltans</name>
    <dbReference type="NCBI Taxonomy" id="151895"/>
    <lineage>
        <taxon>Bacteria</taxon>
        <taxon>Pseudomonadati</taxon>
        <taxon>Bacteroidota</taxon>
        <taxon>Sphingobacteriia</taxon>
        <taxon>Sphingobacteriales</taxon>
        <taxon>Sphingobacteriaceae</taxon>
        <taxon>Pseudopedobacter</taxon>
    </lineage>
</organism>
<dbReference type="InterPro" id="IPR007630">
    <property type="entry name" value="RNA_pol_sigma70_r4"/>
</dbReference>
<proteinExistence type="predicted"/>
<dbReference type="InterPro" id="IPR036388">
    <property type="entry name" value="WH-like_DNA-bd_sf"/>
</dbReference>
<dbReference type="GO" id="GO:0006352">
    <property type="term" value="P:DNA-templated transcription initiation"/>
    <property type="evidence" value="ECO:0007669"/>
    <property type="project" value="InterPro"/>
</dbReference>
<dbReference type="InterPro" id="IPR013324">
    <property type="entry name" value="RNA_pol_sigma_r3/r4-like"/>
</dbReference>
<evidence type="ECO:0000259" key="1">
    <source>
        <dbReference type="Pfam" id="PF04545"/>
    </source>
</evidence>
<dbReference type="Gene3D" id="1.10.10.10">
    <property type="entry name" value="Winged helix-like DNA-binding domain superfamily/Winged helix DNA-binding domain"/>
    <property type="match status" value="1"/>
</dbReference>
<comment type="caution">
    <text evidence="2">The sequence shown here is derived from an EMBL/GenBank/DDBJ whole genome shotgun (WGS) entry which is preliminary data.</text>
</comment>
<gene>
    <name evidence="2" type="ORF">DI598_05645</name>
</gene>
<dbReference type="AlphaFoldDB" id="A0A2W5F984"/>
<feature type="domain" description="RNA polymerase sigma-70 region 4" evidence="1">
    <location>
        <begin position="4"/>
        <end position="45"/>
    </location>
</feature>
<evidence type="ECO:0000313" key="2">
    <source>
        <dbReference type="EMBL" id="PZP50397.1"/>
    </source>
</evidence>
<dbReference type="SUPFAM" id="SSF88659">
    <property type="entry name" value="Sigma3 and sigma4 domains of RNA polymerase sigma factors"/>
    <property type="match status" value="1"/>
</dbReference>
<dbReference type="GO" id="GO:0003700">
    <property type="term" value="F:DNA-binding transcription factor activity"/>
    <property type="evidence" value="ECO:0007669"/>
    <property type="project" value="InterPro"/>
</dbReference>
<protein>
    <recommendedName>
        <fullName evidence="1">RNA polymerase sigma-70 region 4 domain-containing protein</fullName>
    </recommendedName>
</protein>